<comment type="caution">
    <text evidence="3">The sequence shown here is derived from an EMBL/GenBank/DDBJ whole genome shotgun (WGS) entry which is preliminary data.</text>
</comment>
<reference evidence="3 4" key="1">
    <citation type="submission" date="2024-09" db="EMBL/GenBank/DDBJ databases">
        <authorList>
            <person name="Sun Q."/>
            <person name="Mori K."/>
        </authorList>
    </citation>
    <scope>NUCLEOTIDE SEQUENCE [LARGE SCALE GENOMIC DNA]</scope>
    <source>
        <strain evidence="3 4">CCM 7792</strain>
    </source>
</reference>
<organism evidence="3 4">
    <name type="scientific">Massilia consociata</name>
    <dbReference type="NCBI Taxonomy" id="760117"/>
    <lineage>
        <taxon>Bacteria</taxon>
        <taxon>Pseudomonadati</taxon>
        <taxon>Pseudomonadota</taxon>
        <taxon>Betaproteobacteria</taxon>
        <taxon>Burkholderiales</taxon>
        <taxon>Oxalobacteraceae</taxon>
        <taxon>Telluria group</taxon>
        <taxon>Massilia</taxon>
    </lineage>
</organism>
<dbReference type="PANTHER" id="PTHR46797">
    <property type="entry name" value="HTH-TYPE TRANSCRIPTIONAL REGULATOR"/>
    <property type="match status" value="1"/>
</dbReference>
<dbReference type="Pfam" id="PF01381">
    <property type="entry name" value="HTH_3"/>
    <property type="match status" value="1"/>
</dbReference>
<dbReference type="SUPFAM" id="SSF47413">
    <property type="entry name" value="lambda repressor-like DNA-binding domains"/>
    <property type="match status" value="1"/>
</dbReference>
<proteinExistence type="predicted"/>
<feature type="domain" description="HTH cro/C1-type" evidence="2">
    <location>
        <begin position="11"/>
        <end position="65"/>
    </location>
</feature>
<dbReference type="Gene3D" id="1.10.260.40">
    <property type="entry name" value="lambda repressor-like DNA-binding domains"/>
    <property type="match status" value="1"/>
</dbReference>
<gene>
    <name evidence="3" type="ORF">ACFFJK_09030</name>
</gene>
<dbReference type="InterPro" id="IPR001387">
    <property type="entry name" value="Cro/C1-type_HTH"/>
</dbReference>
<dbReference type="PANTHER" id="PTHR46797:SF1">
    <property type="entry name" value="METHYLPHOSPHONATE SYNTHASE"/>
    <property type="match status" value="1"/>
</dbReference>
<dbReference type="SMART" id="SM00530">
    <property type="entry name" value="HTH_XRE"/>
    <property type="match status" value="1"/>
</dbReference>
<dbReference type="CDD" id="cd00093">
    <property type="entry name" value="HTH_XRE"/>
    <property type="match status" value="1"/>
</dbReference>
<dbReference type="Proteomes" id="UP001589773">
    <property type="component" value="Unassembled WGS sequence"/>
</dbReference>
<evidence type="ECO:0000256" key="1">
    <source>
        <dbReference type="ARBA" id="ARBA00023125"/>
    </source>
</evidence>
<dbReference type="InterPro" id="IPR050807">
    <property type="entry name" value="TransReg_Diox_bact_type"/>
</dbReference>
<dbReference type="PROSITE" id="PS50943">
    <property type="entry name" value="HTH_CROC1"/>
    <property type="match status" value="1"/>
</dbReference>
<keyword evidence="1" id="KW-0238">DNA-binding</keyword>
<dbReference type="RefSeq" id="WP_083415470.1">
    <property type="nucleotide sequence ID" value="NZ_JBHLWP010000009.1"/>
</dbReference>
<evidence type="ECO:0000313" key="4">
    <source>
        <dbReference type="Proteomes" id="UP001589773"/>
    </source>
</evidence>
<sequence length="79" mass="8913">MDPGLAFGKVLRVVRKEVGMTQEELGHAAEIDRTFVSLMERGERQPTVRVLFRLAAALKLEPVRLIQLTQELVEQDPDA</sequence>
<protein>
    <submittedName>
        <fullName evidence="3">Helix-turn-helix domain-containing protein</fullName>
    </submittedName>
</protein>
<evidence type="ECO:0000259" key="2">
    <source>
        <dbReference type="PROSITE" id="PS50943"/>
    </source>
</evidence>
<keyword evidence="4" id="KW-1185">Reference proteome</keyword>
<accession>A0ABV6FFA9</accession>
<dbReference type="InterPro" id="IPR010982">
    <property type="entry name" value="Lambda_DNA-bd_dom_sf"/>
</dbReference>
<evidence type="ECO:0000313" key="3">
    <source>
        <dbReference type="EMBL" id="MFC0252029.1"/>
    </source>
</evidence>
<name>A0ABV6FFA9_9BURK</name>
<dbReference type="EMBL" id="JBHLWP010000009">
    <property type="protein sequence ID" value="MFC0252029.1"/>
    <property type="molecule type" value="Genomic_DNA"/>
</dbReference>